<dbReference type="Gene3D" id="2.40.128.270">
    <property type="match status" value="1"/>
</dbReference>
<organism evidence="2 3">
    <name type="scientific">Palleronia pontilimi</name>
    <dbReference type="NCBI Taxonomy" id="1964209"/>
    <lineage>
        <taxon>Bacteria</taxon>
        <taxon>Pseudomonadati</taxon>
        <taxon>Pseudomonadota</taxon>
        <taxon>Alphaproteobacteria</taxon>
        <taxon>Rhodobacterales</taxon>
        <taxon>Roseobacteraceae</taxon>
        <taxon>Palleronia</taxon>
    </lineage>
</organism>
<dbReference type="EMBL" id="JAEKPD010000013">
    <property type="protein sequence ID" value="MBJ3763603.1"/>
    <property type="molecule type" value="Genomic_DNA"/>
</dbReference>
<reference evidence="2" key="1">
    <citation type="submission" date="2020-12" db="EMBL/GenBank/DDBJ databases">
        <title>Bacterial taxonomy.</title>
        <authorList>
            <person name="Pan X."/>
        </authorList>
    </citation>
    <scope>NUCLEOTIDE SEQUENCE</scope>
    <source>
        <strain evidence="2">KCTC 52957</strain>
    </source>
</reference>
<gene>
    <name evidence="2" type="ORF">ILP92_12675</name>
</gene>
<name>A0A934IIL7_9RHOB</name>
<dbReference type="AlphaFoldDB" id="A0A934IIL7"/>
<evidence type="ECO:0000313" key="2">
    <source>
        <dbReference type="EMBL" id="MBJ3763603.1"/>
    </source>
</evidence>
<accession>A0A934IIL7</accession>
<dbReference type="PROSITE" id="PS51257">
    <property type="entry name" value="PROKAR_LIPOPROTEIN"/>
    <property type="match status" value="1"/>
</dbReference>
<feature type="domain" description="DUF306" evidence="1">
    <location>
        <begin position="31"/>
        <end position="126"/>
    </location>
</feature>
<dbReference type="InterPro" id="IPR005184">
    <property type="entry name" value="DUF306_Meta_HslJ"/>
</dbReference>
<protein>
    <submittedName>
        <fullName evidence="2">META domain-containing protein</fullName>
    </submittedName>
</protein>
<dbReference type="Proteomes" id="UP000642488">
    <property type="component" value="Unassembled WGS sequence"/>
</dbReference>
<evidence type="ECO:0000259" key="1">
    <source>
        <dbReference type="Pfam" id="PF03724"/>
    </source>
</evidence>
<dbReference type="Pfam" id="PF03724">
    <property type="entry name" value="META"/>
    <property type="match status" value="1"/>
</dbReference>
<dbReference type="InterPro" id="IPR038670">
    <property type="entry name" value="HslJ-like_sf"/>
</dbReference>
<dbReference type="RefSeq" id="WP_198916781.1">
    <property type="nucleotide sequence ID" value="NZ_JAEKPD010000013.1"/>
</dbReference>
<evidence type="ECO:0000313" key="3">
    <source>
        <dbReference type="Proteomes" id="UP000642488"/>
    </source>
</evidence>
<keyword evidence="3" id="KW-1185">Reference proteome</keyword>
<comment type="caution">
    <text evidence="2">The sequence shown here is derived from an EMBL/GenBank/DDBJ whole genome shotgun (WGS) entry which is preliminary data.</text>
</comment>
<sequence length="131" mass="13593">MRIAISLVIAGLALSACRGDETISAFAPPETVFALRSLDGTPAAARATIRFPRPGEVTGTGPCNAFSAAQTAPYPWFALGPIRATRRACPELGVEAAYFTALKQATIAEVSGDTLILSDPGGPELVFQADN</sequence>
<proteinExistence type="predicted"/>